<dbReference type="GO" id="GO:0006032">
    <property type="term" value="P:chitin catabolic process"/>
    <property type="evidence" value="ECO:0007669"/>
    <property type="project" value="UniProtKB-KW"/>
</dbReference>
<evidence type="ECO:0000256" key="9">
    <source>
        <dbReference type="SAM" id="SignalP"/>
    </source>
</evidence>
<dbReference type="InterPro" id="IPR011583">
    <property type="entry name" value="Chitinase_II/V-like_cat"/>
</dbReference>
<dbReference type="PROSITE" id="PS01095">
    <property type="entry name" value="GH18_1"/>
    <property type="match status" value="1"/>
</dbReference>
<dbReference type="SUPFAM" id="SSF51445">
    <property type="entry name" value="(Trans)glycosidases"/>
    <property type="match status" value="1"/>
</dbReference>
<reference evidence="11" key="1">
    <citation type="submission" date="2013-11" db="EMBL/GenBank/DDBJ databases">
        <title>Genome sequence of the fusiform rust pathogen reveals effectors for host alternation and coevolution with pine.</title>
        <authorList>
            <consortium name="DOE Joint Genome Institute"/>
            <person name="Smith K."/>
            <person name="Pendleton A."/>
            <person name="Kubisiak T."/>
            <person name="Anderson C."/>
            <person name="Salamov A."/>
            <person name="Aerts A."/>
            <person name="Riley R."/>
            <person name="Clum A."/>
            <person name="Lindquist E."/>
            <person name="Ence D."/>
            <person name="Campbell M."/>
            <person name="Kronenberg Z."/>
            <person name="Feau N."/>
            <person name="Dhillon B."/>
            <person name="Hamelin R."/>
            <person name="Burleigh J."/>
            <person name="Smith J."/>
            <person name="Yandell M."/>
            <person name="Nelson C."/>
            <person name="Grigoriev I."/>
            <person name="Davis J."/>
        </authorList>
    </citation>
    <scope>NUCLEOTIDE SEQUENCE</scope>
    <source>
        <strain evidence="11">G11</strain>
    </source>
</reference>
<dbReference type="EMBL" id="MU167264">
    <property type="protein sequence ID" value="KAG0146200.1"/>
    <property type="molecule type" value="Genomic_DNA"/>
</dbReference>
<keyword evidence="6" id="KW-0624">Polysaccharide degradation</keyword>
<comment type="caution">
    <text evidence="11">The sequence shown here is derived from an EMBL/GenBank/DDBJ whole genome shotgun (WGS) entry which is preliminary data.</text>
</comment>
<feature type="signal peptide" evidence="9">
    <location>
        <begin position="1"/>
        <end position="19"/>
    </location>
</feature>
<evidence type="ECO:0000256" key="5">
    <source>
        <dbReference type="ARBA" id="ARBA00023295"/>
    </source>
</evidence>
<dbReference type="InterPro" id="IPR001223">
    <property type="entry name" value="Glyco_hydro18_cat"/>
</dbReference>
<dbReference type="AlphaFoldDB" id="A0A9P6TC18"/>
<gene>
    <name evidence="11" type="ORF">CROQUDRAFT_133275</name>
</gene>
<dbReference type="GO" id="GO:0005576">
    <property type="term" value="C:extracellular region"/>
    <property type="evidence" value="ECO:0007669"/>
    <property type="project" value="TreeGrafter"/>
</dbReference>
<evidence type="ECO:0000256" key="6">
    <source>
        <dbReference type="ARBA" id="ARBA00023326"/>
    </source>
</evidence>
<proteinExistence type="inferred from homology"/>
<sequence>MHFLNSLTLSTLFFVSVRGWADRGKPVVAGYYPSYKAHVQAPSAIPWSHYTHIDYFVIPVKASADQLPVENEANLRETVQLARAHNVSISLTLGGWTGSGAFSTIVGSKESRDNFATSIVSLVKKYEVDGIDIDWEYPGMPAQDGNAYSSADSEHFLELLTTLREKLGKDSRISAAVSMKGLMGSDGQFLANTRAFSDVLDHLTIMAYDAYVSGAGNTIAGPTAPLYHTCSDPQNRISVSSAIEGWIKTGFNPSKILLGLPAYGYGYTLLGDSLKPTHFSSTNKTSLLFQAASPTSQGGPSAGGGGQWLYQELHKNNKLSEDSTKGTSGYQRQYDNCTHTPFLYHPETKHLIVYDDAGSILEKTRLAKQYQLGGVNVFDTTGDTPDLHLTRAIHITYPVNQDGRSH</sequence>
<dbReference type="InterPro" id="IPR029070">
    <property type="entry name" value="Chitinase_insertion_sf"/>
</dbReference>
<keyword evidence="5 7" id="KW-0326">Glycosidase</keyword>
<comment type="similarity">
    <text evidence="8">Belongs to the glycosyl hydrolase 18 family.</text>
</comment>
<evidence type="ECO:0000313" key="12">
    <source>
        <dbReference type="Proteomes" id="UP000886653"/>
    </source>
</evidence>
<dbReference type="Proteomes" id="UP000886653">
    <property type="component" value="Unassembled WGS sequence"/>
</dbReference>
<dbReference type="PANTHER" id="PTHR11177">
    <property type="entry name" value="CHITINASE"/>
    <property type="match status" value="1"/>
</dbReference>
<dbReference type="SMART" id="SM00636">
    <property type="entry name" value="Glyco_18"/>
    <property type="match status" value="1"/>
</dbReference>
<protein>
    <recommendedName>
        <fullName evidence="10">GH18 domain-containing protein</fullName>
    </recommendedName>
</protein>
<evidence type="ECO:0000256" key="8">
    <source>
        <dbReference type="RuleBase" id="RU004453"/>
    </source>
</evidence>
<organism evidence="11 12">
    <name type="scientific">Cronartium quercuum f. sp. fusiforme G11</name>
    <dbReference type="NCBI Taxonomy" id="708437"/>
    <lineage>
        <taxon>Eukaryota</taxon>
        <taxon>Fungi</taxon>
        <taxon>Dikarya</taxon>
        <taxon>Basidiomycota</taxon>
        <taxon>Pucciniomycotina</taxon>
        <taxon>Pucciniomycetes</taxon>
        <taxon>Pucciniales</taxon>
        <taxon>Coleosporiaceae</taxon>
        <taxon>Cronartium</taxon>
    </lineage>
</organism>
<dbReference type="OrthoDB" id="73875at2759"/>
<evidence type="ECO:0000256" key="7">
    <source>
        <dbReference type="RuleBase" id="RU000489"/>
    </source>
</evidence>
<dbReference type="Pfam" id="PF00704">
    <property type="entry name" value="Glyco_hydro_18"/>
    <property type="match status" value="1"/>
</dbReference>
<dbReference type="InterPro" id="IPR017853">
    <property type="entry name" value="GH"/>
</dbReference>
<accession>A0A9P6TC18</accession>
<dbReference type="InterPro" id="IPR001579">
    <property type="entry name" value="Glyco_hydro_18_chit_AS"/>
</dbReference>
<dbReference type="Gene3D" id="3.10.50.10">
    <property type="match status" value="1"/>
</dbReference>
<comment type="catalytic activity">
    <reaction evidence="1">
        <text>Random endo-hydrolysis of N-acetyl-beta-D-glucosaminide (1-&gt;4)-beta-linkages in chitin and chitodextrins.</text>
        <dbReference type="EC" id="3.2.1.14"/>
    </reaction>
</comment>
<evidence type="ECO:0000256" key="2">
    <source>
        <dbReference type="ARBA" id="ARBA00022801"/>
    </source>
</evidence>
<keyword evidence="2 7" id="KW-0378">Hydrolase</keyword>
<evidence type="ECO:0000256" key="4">
    <source>
        <dbReference type="ARBA" id="ARBA00023277"/>
    </source>
</evidence>
<dbReference type="PROSITE" id="PS51910">
    <property type="entry name" value="GH18_2"/>
    <property type="match status" value="1"/>
</dbReference>
<evidence type="ECO:0000256" key="1">
    <source>
        <dbReference type="ARBA" id="ARBA00000822"/>
    </source>
</evidence>
<dbReference type="InterPro" id="IPR050314">
    <property type="entry name" value="Glycosyl_Hydrlase_18"/>
</dbReference>
<dbReference type="GO" id="GO:0000272">
    <property type="term" value="P:polysaccharide catabolic process"/>
    <property type="evidence" value="ECO:0007669"/>
    <property type="project" value="UniProtKB-KW"/>
</dbReference>
<dbReference type="PANTHER" id="PTHR11177:SF317">
    <property type="entry name" value="CHITINASE 12-RELATED"/>
    <property type="match status" value="1"/>
</dbReference>
<keyword evidence="12" id="KW-1185">Reference proteome</keyword>
<evidence type="ECO:0000256" key="3">
    <source>
        <dbReference type="ARBA" id="ARBA00023024"/>
    </source>
</evidence>
<dbReference type="GO" id="GO:0008843">
    <property type="term" value="F:endochitinase activity"/>
    <property type="evidence" value="ECO:0007669"/>
    <property type="project" value="UniProtKB-EC"/>
</dbReference>
<keyword evidence="3" id="KW-0146">Chitin degradation</keyword>
<feature type="domain" description="GH18" evidence="10">
    <location>
        <begin position="26"/>
        <end position="400"/>
    </location>
</feature>
<keyword evidence="9" id="KW-0732">Signal</keyword>
<evidence type="ECO:0000313" key="11">
    <source>
        <dbReference type="EMBL" id="KAG0146200.1"/>
    </source>
</evidence>
<dbReference type="GO" id="GO:0008061">
    <property type="term" value="F:chitin binding"/>
    <property type="evidence" value="ECO:0007669"/>
    <property type="project" value="InterPro"/>
</dbReference>
<name>A0A9P6TC18_9BASI</name>
<feature type="chain" id="PRO_5040275995" description="GH18 domain-containing protein" evidence="9">
    <location>
        <begin position="20"/>
        <end position="406"/>
    </location>
</feature>
<keyword evidence="4" id="KW-0119">Carbohydrate metabolism</keyword>
<dbReference type="Gene3D" id="3.20.20.80">
    <property type="entry name" value="Glycosidases"/>
    <property type="match status" value="1"/>
</dbReference>
<dbReference type="SUPFAM" id="SSF54556">
    <property type="entry name" value="Chitinase insertion domain"/>
    <property type="match status" value="1"/>
</dbReference>
<evidence type="ECO:0000259" key="10">
    <source>
        <dbReference type="PROSITE" id="PS51910"/>
    </source>
</evidence>